<gene>
    <name evidence="1" type="ORF">g.20035</name>
</gene>
<name>A0A1B6FMH8_9HEMI</name>
<accession>A0A1B6FMH8</accession>
<organism evidence="1">
    <name type="scientific">Cuerna arida</name>
    <dbReference type="NCBI Taxonomy" id="1464854"/>
    <lineage>
        <taxon>Eukaryota</taxon>
        <taxon>Metazoa</taxon>
        <taxon>Ecdysozoa</taxon>
        <taxon>Arthropoda</taxon>
        <taxon>Hexapoda</taxon>
        <taxon>Insecta</taxon>
        <taxon>Pterygota</taxon>
        <taxon>Neoptera</taxon>
        <taxon>Paraneoptera</taxon>
        <taxon>Hemiptera</taxon>
        <taxon>Auchenorrhyncha</taxon>
        <taxon>Membracoidea</taxon>
        <taxon>Cicadellidae</taxon>
        <taxon>Cicadellinae</taxon>
        <taxon>Proconiini</taxon>
        <taxon>Cuerna</taxon>
    </lineage>
</organism>
<proteinExistence type="predicted"/>
<sequence length="362" mass="42566">MELKFARMQYKLHRLLSVVKVTQLRSISPFHSSTDTFVDTLSLEEGRKREISLFKYFQNTSINVLFSQKPSIQPNIDSKFLFNASSNSSIQDLVTGIENYLKGEISVPNKKLNFLLIYFAKSGNTTGVESVQVFIKRHNFEHFQLQSEYKHYLAEALFVRGKVEDSLKLFFSAYNNVQIRDKVKLKLVCLFPLLSIQHSAGTLRKTISTVEQFSLEQEDQIILGYLWKSLFESTWFSDQQLAKQILEKHSNLLQVIQWMIPAMGKELLQDHKIDDFYRLIELTLKYELKRYESILLRLLFDYYYVHQNIERCSAVVKYLSTKPDFQLSEDQQRKYVNLLLKSKDSVTSKLNIKKPQNLKYKF</sequence>
<dbReference type="AlphaFoldDB" id="A0A1B6FMH8"/>
<protein>
    <submittedName>
        <fullName evidence="1">Uncharacterized protein</fullName>
    </submittedName>
</protein>
<dbReference type="EMBL" id="GECZ01018400">
    <property type="protein sequence ID" value="JAS51369.1"/>
    <property type="molecule type" value="Transcribed_RNA"/>
</dbReference>
<evidence type="ECO:0000313" key="1">
    <source>
        <dbReference type="EMBL" id="JAS51369.1"/>
    </source>
</evidence>
<reference evidence="1" key="1">
    <citation type="submission" date="2015-11" db="EMBL/GenBank/DDBJ databases">
        <title>De novo transcriptome assembly of four potential Pierce s Disease insect vectors from Arizona vineyards.</title>
        <authorList>
            <person name="Tassone E.E."/>
        </authorList>
    </citation>
    <scope>NUCLEOTIDE SEQUENCE</scope>
</reference>